<gene>
    <name evidence="4" type="primary">mlnl</name>
</gene>
<keyword evidence="2" id="KW-0732">Signal</keyword>
<evidence type="ECO:0000313" key="3">
    <source>
        <dbReference type="Proteomes" id="UP000808372"/>
    </source>
</evidence>
<sequence>MTMRGAVTGCVVLVCLVAMLGERAEGHFSFFSPKEMREMKALQDKLERKDMEPRSEDGQFQDVTIQQLPEDDGGTPGKTVEISVRLTAKQLEHVAPVLEEIIHEMVDQAEKKAK</sequence>
<dbReference type="AlphaFoldDB" id="A0A8U1H508"/>
<evidence type="ECO:0000256" key="1">
    <source>
        <dbReference type="SAM" id="MobiDB-lite"/>
    </source>
</evidence>
<organism evidence="3 4">
    <name type="scientific">Salvelinus namaycush</name>
    <name type="common">Lake trout</name>
    <name type="synonym">Salmo namaycush</name>
    <dbReference type="NCBI Taxonomy" id="8040"/>
    <lineage>
        <taxon>Eukaryota</taxon>
        <taxon>Metazoa</taxon>
        <taxon>Chordata</taxon>
        <taxon>Craniata</taxon>
        <taxon>Vertebrata</taxon>
        <taxon>Euteleostomi</taxon>
        <taxon>Actinopterygii</taxon>
        <taxon>Neopterygii</taxon>
        <taxon>Teleostei</taxon>
        <taxon>Protacanthopterygii</taxon>
        <taxon>Salmoniformes</taxon>
        <taxon>Salmonidae</taxon>
        <taxon>Salmoninae</taxon>
        <taxon>Salvelinus</taxon>
    </lineage>
</organism>
<evidence type="ECO:0000313" key="4">
    <source>
        <dbReference type="RefSeq" id="XP_038871229.1"/>
    </source>
</evidence>
<feature type="region of interest" description="Disordered" evidence="1">
    <location>
        <begin position="48"/>
        <end position="78"/>
    </location>
</feature>
<feature type="chain" id="PRO_5036488474" evidence="2">
    <location>
        <begin position="27"/>
        <end position="114"/>
    </location>
</feature>
<evidence type="ECO:0000256" key="2">
    <source>
        <dbReference type="SAM" id="SignalP"/>
    </source>
</evidence>
<feature type="compositionally biased region" description="Basic and acidic residues" evidence="1">
    <location>
        <begin position="48"/>
        <end position="57"/>
    </location>
</feature>
<proteinExistence type="predicted"/>
<keyword evidence="3" id="KW-1185">Reference proteome</keyword>
<dbReference type="GeneID" id="120064678"/>
<reference evidence="4" key="1">
    <citation type="submission" date="2025-08" db="UniProtKB">
        <authorList>
            <consortium name="RefSeq"/>
        </authorList>
    </citation>
    <scope>IDENTIFICATION</scope>
    <source>
        <tissue evidence="4">White muscle</tissue>
    </source>
</reference>
<dbReference type="RefSeq" id="XP_038871229.1">
    <property type="nucleotide sequence ID" value="XM_039015301.1"/>
</dbReference>
<feature type="signal peptide" evidence="2">
    <location>
        <begin position="1"/>
        <end position="26"/>
    </location>
</feature>
<dbReference type="KEGG" id="snh:120064678"/>
<dbReference type="CTD" id="100333520"/>
<accession>A0A8U1H508</accession>
<name>A0A8U1H508_SALNM</name>
<protein>
    <submittedName>
        <fullName evidence="4">Motilin-like</fullName>
    </submittedName>
</protein>
<dbReference type="Proteomes" id="UP000808372">
    <property type="component" value="Chromosome 20"/>
</dbReference>